<evidence type="ECO:0000313" key="2">
    <source>
        <dbReference type="Proteomes" id="UP000431401"/>
    </source>
</evidence>
<evidence type="ECO:0000313" key="1">
    <source>
        <dbReference type="EMBL" id="MQY24826.1"/>
    </source>
</evidence>
<gene>
    <name evidence="1" type="ORF">NRB56_03790</name>
</gene>
<organism evidence="1 2">
    <name type="scientific">Nocardia aurantia</name>
    <dbReference type="NCBI Taxonomy" id="2585199"/>
    <lineage>
        <taxon>Bacteria</taxon>
        <taxon>Bacillati</taxon>
        <taxon>Actinomycetota</taxon>
        <taxon>Actinomycetes</taxon>
        <taxon>Mycobacteriales</taxon>
        <taxon>Nocardiaceae</taxon>
        <taxon>Nocardia</taxon>
    </lineage>
</organism>
<sequence>MKIFGSAWRRLEYMPTVPGPEAVALDRATVGAPRTFFDCVLVHIVAEDDDRRLAAAAARRVRDLAGDTGYLLVTGSCAAPSDGTRFRDGFGLVAEIAERLEEHGEQVHLLPFGWMFEYEGEPLPVCWEEQVSAGAGAFRRRTAEAVG</sequence>
<protein>
    <submittedName>
        <fullName evidence="1">Uncharacterized protein</fullName>
    </submittedName>
</protein>
<dbReference type="Proteomes" id="UP000431401">
    <property type="component" value="Unassembled WGS sequence"/>
</dbReference>
<dbReference type="OrthoDB" id="4565435at2"/>
<name>A0A7K0DG92_9NOCA</name>
<keyword evidence="2" id="KW-1185">Reference proteome</keyword>
<accession>A0A7K0DG92</accession>
<dbReference type="EMBL" id="WEGI01000001">
    <property type="protein sequence ID" value="MQY24826.1"/>
    <property type="molecule type" value="Genomic_DNA"/>
</dbReference>
<dbReference type="AlphaFoldDB" id="A0A7K0DG92"/>
<comment type="caution">
    <text evidence="1">The sequence shown here is derived from an EMBL/GenBank/DDBJ whole genome shotgun (WGS) entry which is preliminary data.</text>
</comment>
<dbReference type="Gene3D" id="3.50.80.10">
    <property type="entry name" value="D-tyrosyl-tRNA(Tyr) deacylase"/>
    <property type="match status" value="1"/>
</dbReference>
<proteinExistence type="predicted"/>
<reference evidence="1 2" key="1">
    <citation type="submission" date="2019-10" db="EMBL/GenBank/DDBJ databases">
        <title>Nocardia macrotermitis sp. nov. and Nocardia aurantia sp. nov., isolated from the gut of fungus growing-termite Macrotermes natalensis.</title>
        <authorList>
            <person name="Benndorf R."/>
            <person name="Schwitalla J."/>
            <person name="Martin K."/>
            <person name="De Beer W."/>
            <person name="Kaster A.-K."/>
            <person name="Vollmers J."/>
            <person name="Poulsen M."/>
            <person name="Beemelmanns C."/>
        </authorList>
    </citation>
    <scope>NUCLEOTIDE SEQUENCE [LARGE SCALE GENOMIC DNA]</scope>
    <source>
        <strain evidence="1 2">RB56</strain>
    </source>
</reference>
<dbReference type="InterPro" id="IPR023509">
    <property type="entry name" value="DTD-like_sf"/>
</dbReference>